<dbReference type="Pfam" id="PF04402">
    <property type="entry name" value="SIMPL"/>
    <property type="match status" value="1"/>
</dbReference>
<dbReference type="PANTHER" id="PTHR34387:SF1">
    <property type="entry name" value="PERIPLASMIC IMMUNOGENIC PROTEIN"/>
    <property type="match status" value="1"/>
</dbReference>
<dbReference type="EMBL" id="SWKR01000002">
    <property type="protein sequence ID" value="TKD51972.1"/>
    <property type="molecule type" value="Genomic_DNA"/>
</dbReference>
<feature type="signal peptide" evidence="1">
    <location>
        <begin position="1"/>
        <end position="18"/>
    </location>
</feature>
<dbReference type="OrthoDB" id="9813144at2"/>
<dbReference type="InterPro" id="IPR052022">
    <property type="entry name" value="26kDa_periplasmic_antigen"/>
</dbReference>
<comment type="caution">
    <text evidence="2">The sequence shown here is derived from an EMBL/GenBank/DDBJ whole genome shotgun (WGS) entry which is preliminary data.</text>
</comment>
<dbReference type="RefSeq" id="WP_136943904.1">
    <property type="nucleotide sequence ID" value="NZ_SWKR01000002.1"/>
</dbReference>
<dbReference type="AlphaFoldDB" id="A0A4U1L591"/>
<dbReference type="Proteomes" id="UP000309138">
    <property type="component" value="Unassembled WGS sequence"/>
</dbReference>
<feature type="chain" id="PRO_5020341455" evidence="1">
    <location>
        <begin position="19"/>
        <end position="238"/>
    </location>
</feature>
<protein>
    <submittedName>
        <fullName evidence="2">DUF541 domain-containing protein</fullName>
    </submittedName>
</protein>
<organism evidence="2 3">
    <name type="scientific">Sphingomonas baiyangensis</name>
    <dbReference type="NCBI Taxonomy" id="2572576"/>
    <lineage>
        <taxon>Bacteria</taxon>
        <taxon>Pseudomonadati</taxon>
        <taxon>Pseudomonadota</taxon>
        <taxon>Alphaproteobacteria</taxon>
        <taxon>Sphingomonadales</taxon>
        <taxon>Sphingomonadaceae</taxon>
        <taxon>Sphingomonas</taxon>
    </lineage>
</organism>
<gene>
    <name evidence="2" type="ORF">FBR43_15405</name>
</gene>
<dbReference type="Gene3D" id="3.30.110.170">
    <property type="entry name" value="Protein of unknown function (DUF541), domain 1"/>
    <property type="match status" value="1"/>
</dbReference>
<evidence type="ECO:0000313" key="3">
    <source>
        <dbReference type="Proteomes" id="UP000309138"/>
    </source>
</evidence>
<keyword evidence="1" id="KW-0732">Signal</keyword>
<evidence type="ECO:0000256" key="1">
    <source>
        <dbReference type="SAM" id="SignalP"/>
    </source>
</evidence>
<evidence type="ECO:0000313" key="2">
    <source>
        <dbReference type="EMBL" id="TKD51972.1"/>
    </source>
</evidence>
<reference evidence="2 3" key="1">
    <citation type="submission" date="2019-04" db="EMBL/GenBank/DDBJ databases">
        <authorList>
            <person name="Yang Y."/>
            <person name="Wei D."/>
        </authorList>
    </citation>
    <scope>NUCLEOTIDE SEQUENCE [LARGE SCALE GENOMIC DNA]</scope>
    <source>
        <strain evidence="2 3">L-1-4w-11</strain>
    </source>
</reference>
<proteinExistence type="predicted"/>
<dbReference type="InterPro" id="IPR007497">
    <property type="entry name" value="SIMPL/DUF541"/>
</dbReference>
<dbReference type="PANTHER" id="PTHR34387">
    <property type="entry name" value="SLR1258 PROTEIN"/>
    <property type="match status" value="1"/>
</dbReference>
<sequence>MRILMATAMLLGASAAAAQTAPMPTTTPLLPEGALLDVVAEGRSTRTPDQATIEAGVVTQASTAAEAMRANAERIERVLAALKRAGVADRDVRTAQISLSPQYRYGENQPPIITGYQASNRVSIRFRDVARSGAILDALVKEGANQIEGPNLGLTQPDAAMDEARSDAVARARARAELYAKAAGLRVERIAAISEGGAPPVGGPVPQMAMARMEAADTKVVPGEQEIVATVHVRFVLR</sequence>
<accession>A0A4U1L591</accession>
<dbReference type="Gene3D" id="3.30.70.2970">
    <property type="entry name" value="Protein of unknown function (DUF541), domain 2"/>
    <property type="match status" value="1"/>
</dbReference>
<keyword evidence="3" id="KW-1185">Reference proteome</keyword>
<dbReference type="GO" id="GO:0006974">
    <property type="term" value="P:DNA damage response"/>
    <property type="evidence" value="ECO:0007669"/>
    <property type="project" value="TreeGrafter"/>
</dbReference>
<name>A0A4U1L591_9SPHN</name>